<evidence type="ECO:0000256" key="1">
    <source>
        <dbReference type="SAM" id="Phobius"/>
    </source>
</evidence>
<keyword evidence="3" id="KW-1185">Reference proteome</keyword>
<evidence type="ECO:0000313" key="3">
    <source>
        <dbReference type="Proteomes" id="UP000466345"/>
    </source>
</evidence>
<dbReference type="AlphaFoldDB" id="A0A7K0CDU6"/>
<name>A0A7K0CDU6_9ACTN</name>
<dbReference type="Proteomes" id="UP000466345">
    <property type="component" value="Unassembled WGS sequence"/>
</dbReference>
<keyword evidence="1" id="KW-0812">Transmembrane</keyword>
<dbReference type="EMBL" id="WEGJ01000003">
    <property type="protein sequence ID" value="MQY11523.1"/>
    <property type="molecule type" value="Genomic_DNA"/>
</dbReference>
<dbReference type="OrthoDB" id="4333532at2"/>
<dbReference type="RefSeq" id="WP_153450762.1">
    <property type="nucleotide sequence ID" value="NZ_WEGJ01000003.1"/>
</dbReference>
<comment type="caution">
    <text evidence="2">The sequence shown here is derived from an EMBL/GenBank/DDBJ whole genome shotgun (WGS) entry which is preliminary data.</text>
</comment>
<feature type="transmembrane region" description="Helical" evidence="1">
    <location>
        <begin position="44"/>
        <end position="60"/>
    </location>
</feature>
<accession>A0A7K0CDU6</accession>
<evidence type="ECO:0000313" key="2">
    <source>
        <dbReference type="EMBL" id="MQY11523.1"/>
    </source>
</evidence>
<organism evidence="2 3">
    <name type="scientific">Streptomyces smaragdinus</name>
    <dbReference type="NCBI Taxonomy" id="2585196"/>
    <lineage>
        <taxon>Bacteria</taxon>
        <taxon>Bacillati</taxon>
        <taxon>Actinomycetota</taxon>
        <taxon>Actinomycetes</taxon>
        <taxon>Kitasatosporales</taxon>
        <taxon>Streptomycetaceae</taxon>
        <taxon>Streptomyces</taxon>
    </lineage>
</organism>
<protein>
    <submittedName>
        <fullName evidence="2">Uncharacterized protein</fullName>
    </submittedName>
</protein>
<gene>
    <name evidence="2" type="ORF">SRB5_16420</name>
</gene>
<sequence>MDRPAPSLPDPRRAAEIRTAAGAAAALLTGLLMFDALFATPGTPTAVIWTALGLLLYTLVRPPRVSVSGTVLTVRGLLRERSVRLDLLVSVRSRSRRGSRLVLEDLHGGRVRLAPRVLAGTPLLWHSLDAGVRRARTEGFLRNGTRELQFLADHIDGERARKVFEASGMH</sequence>
<reference evidence="2 3" key="1">
    <citation type="submission" date="2019-10" db="EMBL/GenBank/DDBJ databases">
        <title>Streptomyces smaragdinus sp. nov. and Streptomyces fabii sp. nov., isolated from the gut of fungus growing-termite Macrotermes natalensis.</title>
        <authorList>
            <person name="Schwitalla J."/>
            <person name="Benndorf R."/>
            <person name="Martin K."/>
            <person name="De Beer W."/>
            <person name="Kaster A.-K."/>
            <person name="Vollmers J."/>
            <person name="Poulsen M."/>
            <person name="Beemelmanns C."/>
        </authorList>
    </citation>
    <scope>NUCLEOTIDE SEQUENCE [LARGE SCALE GENOMIC DNA]</scope>
    <source>
        <strain evidence="2 3">RB5</strain>
    </source>
</reference>
<keyword evidence="1" id="KW-0472">Membrane</keyword>
<keyword evidence="1" id="KW-1133">Transmembrane helix</keyword>
<proteinExistence type="predicted"/>